<evidence type="ECO:0000313" key="3">
    <source>
        <dbReference type="Proteomes" id="UP000664344"/>
    </source>
</evidence>
<comment type="caution">
    <text evidence="2">The sequence shown here is derived from an EMBL/GenBank/DDBJ whole genome shotgun (WGS) entry which is preliminary data.</text>
</comment>
<evidence type="ECO:0000256" key="1">
    <source>
        <dbReference type="SAM" id="Phobius"/>
    </source>
</evidence>
<keyword evidence="1" id="KW-1133">Transmembrane helix</keyword>
<name>A0ABS3BIC0_9GAMM</name>
<protein>
    <submittedName>
        <fullName evidence="2">Uncharacterized protein</fullName>
    </submittedName>
</protein>
<feature type="transmembrane region" description="Helical" evidence="1">
    <location>
        <begin position="20"/>
        <end position="41"/>
    </location>
</feature>
<dbReference type="EMBL" id="JAFKDB010000015">
    <property type="protein sequence ID" value="MBN7770472.1"/>
    <property type="molecule type" value="Genomic_DNA"/>
</dbReference>
<evidence type="ECO:0000313" key="2">
    <source>
        <dbReference type="EMBL" id="MBN7770472.1"/>
    </source>
</evidence>
<gene>
    <name evidence="2" type="ORF">JYP53_11230</name>
</gene>
<sequence length="254" mass="28838">MIKKHSRKNHAENELLRTPAFLCSIGVPIALSLATGLTISINEGFSFCLNYQCFNNLVNYYKVPIGIAGISIPLGALAAAQHRSQQTMHQILLQSSQNNLTGYFTHREKFEEHCHKIFNKSTKFDADILHQTLFPNSQKGDYSLKKTDELRVVRINLESIEKKLRSGEAFNDAEKIKQEFENINKKFKELSIEYSPEKLMQQTRTSYELAKISLFLNAISQDSSTDNIIGDAQWIKAHAEAILSLIENNSKESN</sequence>
<accession>A0ABS3BIC0</accession>
<organism evidence="2 3">
    <name type="scientific">Marinobacter daepoensis</name>
    <dbReference type="NCBI Taxonomy" id="262077"/>
    <lineage>
        <taxon>Bacteria</taxon>
        <taxon>Pseudomonadati</taxon>
        <taxon>Pseudomonadota</taxon>
        <taxon>Gammaproteobacteria</taxon>
        <taxon>Pseudomonadales</taxon>
        <taxon>Marinobacteraceae</taxon>
        <taxon>Marinobacter</taxon>
    </lineage>
</organism>
<reference evidence="2 3" key="1">
    <citation type="submission" date="2021-02" db="EMBL/GenBank/DDBJ databases">
        <title>PHA producing bacteria isolated from coastal sediment in Guangdong, Shenzhen.</title>
        <authorList>
            <person name="Zheng W."/>
            <person name="Yu S."/>
            <person name="Huang Y."/>
        </authorList>
    </citation>
    <scope>NUCLEOTIDE SEQUENCE [LARGE SCALE GENOMIC DNA]</scope>
    <source>
        <strain evidence="2 3">TN21-5</strain>
    </source>
</reference>
<dbReference type="Proteomes" id="UP000664344">
    <property type="component" value="Unassembled WGS sequence"/>
</dbReference>
<dbReference type="RefSeq" id="WP_206557635.1">
    <property type="nucleotide sequence ID" value="NZ_JAFKDB010000015.1"/>
</dbReference>
<keyword evidence="3" id="KW-1185">Reference proteome</keyword>
<keyword evidence="1" id="KW-0472">Membrane</keyword>
<proteinExistence type="predicted"/>
<feature type="transmembrane region" description="Helical" evidence="1">
    <location>
        <begin position="61"/>
        <end position="80"/>
    </location>
</feature>
<keyword evidence="1" id="KW-0812">Transmembrane</keyword>